<evidence type="ECO:0000256" key="11">
    <source>
        <dbReference type="SAM" id="Phobius"/>
    </source>
</evidence>
<keyword evidence="5" id="KW-0488">Methylation</keyword>
<dbReference type="KEGG" id="sse:Ssed_4352"/>
<dbReference type="GO" id="GO:0015628">
    <property type="term" value="P:protein secretion by the type II secretion system"/>
    <property type="evidence" value="ECO:0007669"/>
    <property type="project" value="InterPro"/>
</dbReference>
<dbReference type="InterPro" id="IPR012902">
    <property type="entry name" value="N_methyl_site"/>
</dbReference>
<dbReference type="Pfam" id="PF11612">
    <property type="entry name" value="T2SSJ"/>
    <property type="match status" value="1"/>
</dbReference>
<dbReference type="STRING" id="425104.Ssed_4352"/>
<dbReference type="InterPro" id="IPR051621">
    <property type="entry name" value="T2SS_protein_J"/>
</dbReference>
<dbReference type="NCBIfam" id="TIGR02532">
    <property type="entry name" value="IV_pilin_GFxxxE"/>
    <property type="match status" value="1"/>
</dbReference>
<evidence type="ECO:0000256" key="5">
    <source>
        <dbReference type="ARBA" id="ARBA00022481"/>
    </source>
</evidence>
<dbReference type="SUPFAM" id="SSF54523">
    <property type="entry name" value="Pili subunits"/>
    <property type="match status" value="1"/>
</dbReference>
<comment type="similarity">
    <text evidence="2">Belongs to the GSP J family.</text>
</comment>
<feature type="region of interest" description="Disordered" evidence="10">
    <location>
        <begin position="205"/>
        <end position="250"/>
    </location>
</feature>
<dbReference type="PANTHER" id="PTHR39583">
    <property type="entry name" value="TYPE II SECRETION SYSTEM PROTEIN J-RELATED"/>
    <property type="match status" value="1"/>
</dbReference>
<dbReference type="GO" id="GO:0015627">
    <property type="term" value="C:type II protein secretion system complex"/>
    <property type="evidence" value="ECO:0007669"/>
    <property type="project" value="InterPro"/>
</dbReference>
<evidence type="ECO:0000256" key="1">
    <source>
        <dbReference type="ARBA" id="ARBA00004377"/>
    </source>
</evidence>
<dbReference type="HOGENOM" id="CLU_093850_0_0_6"/>
<dbReference type="AlphaFoldDB" id="A8G1I1"/>
<dbReference type="OrthoDB" id="9794345at2"/>
<keyword evidence="8 11" id="KW-1133">Transmembrane helix</keyword>
<keyword evidence="6" id="KW-0997">Cell inner membrane</keyword>
<evidence type="ECO:0000313" key="13">
    <source>
        <dbReference type="Proteomes" id="UP000002015"/>
    </source>
</evidence>
<protein>
    <recommendedName>
        <fullName evidence="3">Type II secretion system protein J</fullName>
    </recommendedName>
</protein>
<keyword evidence="7 11" id="KW-0812">Transmembrane</keyword>
<proteinExistence type="inferred from homology"/>
<dbReference type="RefSeq" id="WP_012144681.1">
    <property type="nucleotide sequence ID" value="NC_009831.1"/>
</dbReference>
<dbReference type="Gene3D" id="3.10.610.10">
    <property type="entry name" value="GSPII I/J protein-like"/>
    <property type="match status" value="1"/>
</dbReference>
<evidence type="ECO:0000256" key="7">
    <source>
        <dbReference type="ARBA" id="ARBA00022692"/>
    </source>
</evidence>
<sequence precursor="true">MYSIKTRVIAGFTLLEMLVAIAIFAMLGLAANSVLHTVIQNDAATKEFSGKLKSMQQGFGALERDLGQMVARTPRLLEGGRGTTVFQTGEDILDSESEALVFFRLGWLNPDGLLPRGSIQSVAYVVQDNNLERWYYPYPEPEFGSEPIKTIVIKDVISVEYSFFMEDKWERKVDATKLPKAIAMEIELEGYGKIQRKFLLSTGAPVGSGSNNNGGNNNGGNNSGNNNGNNSGNNNGNNSGNGSGDDRDEG</sequence>
<dbReference type="PROSITE" id="PS00409">
    <property type="entry name" value="PROKAR_NTER_METHYL"/>
    <property type="match status" value="1"/>
</dbReference>
<evidence type="ECO:0000256" key="3">
    <source>
        <dbReference type="ARBA" id="ARBA00021539"/>
    </source>
</evidence>
<comment type="subcellular location">
    <subcellularLocation>
        <location evidence="1">Cell inner membrane</location>
        <topology evidence="1">Single-pass membrane protein</topology>
    </subcellularLocation>
</comment>
<accession>A8G1I1</accession>
<evidence type="ECO:0000256" key="4">
    <source>
        <dbReference type="ARBA" id="ARBA00022475"/>
    </source>
</evidence>
<reference evidence="12 13" key="1">
    <citation type="submission" date="2007-08" db="EMBL/GenBank/DDBJ databases">
        <title>Complete sequence of Shewanella sediminis HAW-EB3.</title>
        <authorList>
            <consortium name="US DOE Joint Genome Institute"/>
            <person name="Copeland A."/>
            <person name="Lucas S."/>
            <person name="Lapidus A."/>
            <person name="Barry K."/>
            <person name="Glavina del Rio T."/>
            <person name="Dalin E."/>
            <person name="Tice H."/>
            <person name="Pitluck S."/>
            <person name="Chertkov O."/>
            <person name="Brettin T."/>
            <person name="Bruce D."/>
            <person name="Detter J.C."/>
            <person name="Han C."/>
            <person name="Schmutz J."/>
            <person name="Larimer F."/>
            <person name="Land M."/>
            <person name="Hauser L."/>
            <person name="Kyrpides N."/>
            <person name="Kim E."/>
            <person name="Zhao J.-S."/>
            <person name="Richardson P."/>
        </authorList>
    </citation>
    <scope>NUCLEOTIDE SEQUENCE [LARGE SCALE GENOMIC DNA]</scope>
    <source>
        <strain evidence="12 13">HAW-EB3</strain>
    </source>
</reference>
<keyword evidence="4" id="KW-1003">Cell membrane</keyword>
<dbReference type="Proteomes" id="UP000002015">
    <property type="component" value="Chromosome"/>
</dbReference>
<dbReference type="GO" id="GO:0005886">
    <property type="term" value="C:plasma membrane"/>
    <property type="evidence" value="ECO:0007669"/>
    <property type="project" value="UniProtKB-SubCell"/>
</dbReference>
<dbReference type="Pfam" id="PF07963">
    <property type="entry name" value="N_methyl"/>
    <property type="match status" value="1"/>
</dbReference>
<evidence type="ECO:0000256" key="9">
    <source>
        <dbReference type="ARBA" id="ARBA00023136"/>
    </source>
</evidence>
<keyword evidence="9 11" id="KW-0472">Membrane</keyword>
<dbReference type="eggNOG" id="COG4795">
    <property type="taxonomic scope" value="Bacteria"/>
</dbReference>
<gene>
    <name evidence="12" type="ordered locus">Ssed_4352</name>
</gene>
<keyword evidence="13" id="KW-1185">Reference proteome</keyword>
<dbReference type="NCBIfam" id="TIGR01711">
    <property type="entry name" value="gspJ"/>
    <property type="match status" value="1"/>
</dbReference>
<dbReference type="InterPro" id="IPR045584">
    <property type="entry name" value="Pilin-like"/>
</dbReference>
<name>A8G1I1_SHESH</name>
<dbReference type="EMBL" id="CP000821">
    <property type="protein sequence ID" value="ABV38954.1"/>
    <property type="molecule type" value="Genomic_DNA"/>
</dbReference>
<evidence type="ECO:0000313" key="12">
    <source>
        <dbReference type="EMBL" id="ABV38954.1"/>
    </source>
</evidence>
<feature type="transmembrane region" description="Helical" evidence="11">
    <location>
        <begin position="12"/>
        <end position="31"/>
    </location>
</feature>
<feature type="compositionally biased region" description="Low complexity" evidence="10">
    <location>
        <begin position="223"/>
        <end position="240"/>
    </location>
</feature>
<evidence type="ECO:0000256" key="10">
    <source>
        <dbReference type="SAM" id="MobiDB-lite"/>
    </source>
</evidence>
<organism evidence="12 13">
    <name type="scientific">Shewanella sediminis (strain HAW-EB3)</name>
    <dbReference type="NCBI Taxonomy" id="425104"/>
    <lineage>
        <taxon>Bacteria</taxon>
        <taxon>Pseudomonadati</taxon>
        <taxon>Pseudomonadota</taxon>
        <taxon>Gammaproteobacteria</taxon>
        <taxon>Alteromonadales</taxon>
        <taxon>Shewanellaceae</taxon>
        <taxon>Shewanella</taxon>
    </lineage>
</organism>
<evidence type="ECO:0000256" key="8">
    <source>
        <dbReference type="ARBA" id="ARBA00022989"/>
    </source>
</evidence>
<dbReference type="PANTHER" id="PTHR39583:SF2">
    <property type="entry name" value="TYPE II SECRETION SYSTEM PROTEIN J"/>
    <property type="match status" value="1"/>
</dbReference>
<evidence type="ECO:0000256" key="2">
    <source>
        <dbReference type="ARBA" id="ARBA00011084"/>
    </source>
</evidence>
<evidence type="ECO:0000256" key="6">
    <source>
        <dbReference type="ARBA" id="ARBA00022519"/>
    </source>
</evidence>
<dbReference type="InterPro" id="IPR010055">
    <property type="entry name" value="T2SS_protein-GspJ"/>
</dbReference>
<dbReference type="Gene3D" id="2.10.70.20">
    <property type="entry name" value="gspk-gspi-gspj complex like domains"/>
    <property type="match status" value="1"/>
</dbReference>